<keyword evidence="5 9" id="KW-0547">Nucleotide-binding</keyword>
<dbReference type="Gene3D" id="3.40.1160.10">
    <property type="entry name" value="Acetylglutamate kinase-like"/>
    <property type="match status" value="1"/>
</dbReference>
<dbReference type="Proteomes" id="UP001498238">
    <property type="component" value="Unassembled WGS sequence"/>
</dbReference>
<dbReference type="InterPro" id="IPR010167">
    <property type="entry name" value="NH2A_AcTrfase"/>
</dbReference>
<dbReference type="GO" id="GO:0016301">
    <property type="term" value="F:kinase activity"/>
    <property type="evidence" value="ECO:0007669"/>
    <property type="project" value="UniProtKB-KW"/>
</dbReference>
<keyword evidence="3 9" id="KW-0028">Amino-acid biosynthesis</keyword>
<dbReference type="PRINTS" id="PR00474">
    <property type="entry name" value="GLU5KINASE"/>
</dbReference>
<evidence type="ECO:0000313" key="12">
    <source>
        <dbReference type="EMBL" id="GAA0037449.1"/>
    </source>
</evidence>
<dbReference type="InterPro" id="IPR036393">
    <property type="entry name" value="AceGlu_kinase-like_sf"/>
</dbReference>
<dbReference type="HAMAP" id="MF_00082">
    <property type="entry name" value="ArgB"/>
    <property type="match status" value="1"/>
</dbReference>
<feature type="binding site" evidence="9">
    <location>
        <begin position="79"/>
        <end position="80"/>
    </location>
    <ligand>
        <name>substrate</name>
    </ligand>
</feature>
<evidence type="ECO:0000256" key="4">
    <source>
        <dbReference type="ARBA" id="ARBA00022679"/>
    </source>
</evidence>
<dbReference type="EMBL" id="BAAAAF010000029">
    <property type="protein sequence ID" value="GAA0037449.1"/>
    <property type="molecule type" value="Genomic_DNA"/>
</dbReference>
<dbReference type="NCBIfam" id="TIGR00761">
    <property type="entry name" value="argB"/>
    <property type="match status" value="1"/>
</dbReference>
<evidence type="ECO:0000256" key="7">
    <source>
        <dbReference type="ARBA" id="ARBA00022840"/>
    </source>
</evidence>
<evidence type="ECO:0000256" key="5">
    <source>
        <dbReference type="ARBA" id="ARBA00022741"/>
    </source>
</evidence>
<dbReference type="PIRSF" id="PIRSF000423">
    <property type="entry name" value="ArgA"/>
    <property type="match status" value="1"/>
</dbReference>
<evidence type="ECO:0000256" key="8">
    <source>
        <dbReference type="ARBA" id="ARBA00048141"/>
    </source>
</evidence>
<feature type="domain" description="Aspartate/glutamate/uridylate kinase" evidence="11">
    <location>
        <begin position="40"/>
        <end position="283"/>
    </location>
</feature>
<dbReference type="EC" id="2.7.2.8" evidence="9"/>
<evidence type="ECO:0000256" key="2">
    <source>
        <dbReference type="ARBA" id="ARBA00022571"/>
    </source>
</evidence>
<gene>
    <name evidence="9 12" type="primary">argB</name>
    <name evidence="12" type="ORF">NCCP602_34110</name>
</gene>
<evidence type="ECO:0000259" key="11">
    <source>
        <dbReference type="Pfam" id="PF00696"/>
    </source>
</evidence>
<feature type="region of interest" description="Disordered" evidence="10">
    <location>
        <begin position="311"/>
        <end position="354"/>
    </location>
</feature>
<name>A0ABN0ST68_9MICO</name>
<dbReference type="InterPro" id="IPR004662">
    <property type="entry name" value="AcgluKinase_fam"/>
</dbReference>
<evidence type="ECO:0000313" key="13">
    <source>
        <dbReference type="Proteomes" id="UP001498238"/>
    </source>
</evidence>
<feature type="binding site" evidence="9">
    <location>
        <position position="203"/>
    </location>
    <ligand>
        <name>substrate</name>
    </ligand>
</feature>
<feature type="binding site" evidence="9">
    <location>
        <position position="101"/>
    </location>
    <ligand>
        <name>substrate</name>
    </ligand>
</feature>
<dbReference type="PANTHER" id="PTHR23342:SF0">
    <property type="entry name" value="N-ACETYLGLUTAMATE SYNTHASE, MITOCHONDRIAL"/>
    <property type="match status" value="1"/>
</dbReference>
<sequence>MSTQPDFSTKSTAARLAAAQVKAEALTEALPWIKTFAGATIVIKYGGNAMISPELQQSFADDIAFLRFAGIRPVVVHGGGPQISAMLGRLGIESEFRAGQRVTSEEAAEVIRMVLAGQVNRDIVSRINMNGNAAIGLSGEDADLLLAHKSVAEVDGQTVDLGRVGEIAEVNTTVLTELLDAGRVPVICSIAAEIGGQAGKPLNINADLAASAVAKALKAQKLIMLTDVPGLYANWPDTSSLISRIGPDRLRALLPRLDAGMIPKMTAALEAIENGVQQAHIIDGRMAHSLLLEVFTSEGIGTMVEDTVVEPAPLGDGHRGHTDETEDEGSGRAAGGAAGSASGGVDEFAEANNE</sequence>
<feature type="site" description="Transition state stabilizer" evidence="9">
    <location>
        <position position="44"/>
    </location>
</feature>
<comment type="pathway">
    <text evidence="1 9">Amino-acid biosynthesis; L-arginine biosynthesis; N(2)-acetyl-L-ornithine from L-glutamate: step 2/4.</text>
</comment>
<evidence type="ECO:0000256" key="3">
    <source>
        <dbReference type="ARBA" id="ARBA00022605"/>
    </source>
</evidence>
<feature type="site" description="Transition state stabilizer" evidence="9">
    <location>
        <position position="264"/>
    </location>
</feature>
<evidence type="ECO:0000256" key="1">
    <source>
        <dbReference type="ARBA" id="ARBA00004828"/>
    </source>
</evidence>
<keyword evidence="13" id="KW-1185">Reference proteome</keyword>
<proteinExistence type="inferred from homology"/>
<evidence type="ECO:0000256" key="6">
    <source>
        <dbReference type="ARBA" id="ARBA00022777"/>
    </source>
</evidence>
<dbReference type="RefSeq" id="WP_339394066.1">
    <property type="nucleotide sequence ID" value="NZ_BAAAAF010000029.1"/>
</dbReference>
<feature type="compositionally biased region" description="Gly residues" evidence="10">
    <location>
        <begin position="332"/>
        <end position="342"/>
    </location>
</feature>
<dbReference type="CDD" id="cd04250">
    <property type="entry name" value="AAK_NAGK-C"/>
    <property type="match status" value="1"/>
</dbReference>
<comment type="caution">
    <text evidence="12">The sequence shown here is derived from an EMBL/GenBank/DDBJ whole genome shotgun (WGS) entry which is preliminary data.</text>
</comment>
<keyword evidence="6 9" id="KW-0418">Kinase</keyword>
<comment type="catalytic activity">
    <reaction evidence="8 9">
        <text>N-acetyl-L-glutamate + ATP = N-acetyl-L-glutamyl 5-phosphate + ADP</text>
        <dbReference type="Rhea" id="RHEA:14629"/>
        <dbReference type="ChEBI" id="CHEBI:30616"/>
        <dbReference type="ChEBI" id="CHEBI:44337"/>
        <dbReference type="ChEBI" id="CHEBI:57936"/>
        <dbReference type="ChEBI" id="CHEBI:456216"/>
        <dbReference type="EC" id="2.7.2.8"/>
    </reaction>
</comment>
<comment type="function">
    <text evidence="9">Catalyzes the ATP-dependent phosphorylation of N-acetyl-L-glutamate.</text>
</comment>
<protein>
    <recommendedName>
        <fullName evidence="9">Acetylglutamate kinase</fullName>
        <ecNumber evidence="9">2.7.2.8</ecNumber>
    </recommendedName>
    <alternativeName>
        <fullName evidence="9">N-acetyl-L-glutamate 5-phosphotransferase</fullName>
    </alternativeName>
    <alternativeName>
        <fullName evidence="9">NAG kinase</fullName>
        <shortName evidence="9">NAGK</shortName>
    </alternativeName>
</protein>
<organism evidence="12 13">
    <name type="scientific">Brevibacterium metallidurans</name>
    <dbReference type="NCBI Taxonomy" id="1482676"/>
    <lineage>
        <taxon>Bacteria</taxon>
        <taxon>Bacillati</taxon>
        <taxon>Actinomycetota</taxon>
        <taxon>Actinomycetes</taxon>
        <taxon>Micrococcales</taxon>
        <taxon>Brevibacteriaceae</taxon>
        <taxon>Brevibacterium</taxon>
    </lineage>
</organism>
<dbReference type="SUPFAM" id="SSF53633">
    <property type="entry name" value="Carbamate kinase-like"/>
    <property type="match status" value="1"/>
</dbReference>
<dbReference type="InterPro" id="IPR041727">
    <property type="entry name" value="NAGK-C"/>
</dbReference>
<dbReference type="InterPro" id="IPR001048">
    <property type="entry name" value="Asp/Glu/Uridylate_kinase"/>
</dbReference>
<dbReference type="PANTHER" id="PTHR23342">
    <property type="entry name" value="N-ACETYLGLUTAMATE SYNTHASE"/>
    <property type="match status" value="1"/>
</dbReference>
<dbReference type="InterPro" id="IPR001057">
    <property type="entry name" value="Glu/AcGlu_kinase"/>
</dbReference>
<dbReference type="Pfam" id="PF00696">
    <property type="entry name" value="AA_kinase"/>
    <property type="match status" value="1"/>
</dbReference>
<keyword evidence="2 9" id="KW-0055">Arginine biosynthesis</keyword>
<evidence type="ECO:0000256" key="10">
    <source>
        <dbReference type="SAM" id="MobiDB-lite"/>
    </source>
</evidence>
<keyword evidence="4 9" id="KW-0808">Transferase</keyword>
<evidence type="ECO:0000256" key="9">
    <source>
        <dbReference type="HAMAP-Rule" id="MF_00082"/>
    </source>
</evidence>
<keyword evidence="7 9" id="KW-0067">ATP-binding</keyword>
<dbReference type="InterPro" id="IPR037528">
    <property type="entry name" value="ArgB"/>
</dbReference>
<accession>A0ABN0ST68</accession>
<comment type="subcellular location">
    <subcellularLocation>
        <location evidence="9">Cytoplasm</location>
    </subcellularLocation>
</comment>
<reference evidence="12 13" key="1">
    <citation type="submission" date="2024-01" db="EMBL/GenBank/DDBJ databases">
        <title>Characterization of antibiotic resistant novel bacterial strains and their environmental applications.</title>
        <authorList>
            <person name="Manzoor S."/>
            <person name="Abbas S."/>
            <person name="Arshad M."/>
            <person name="Ahmed I."/>
        </authorList>
    </citation>
    <scope>NUCLEOTIDE SEQUENCE [LARGE SCALE GENOMIC DNA]</scope>
    <source>
        <strain evidence="12 13">NCCP-602</strain>
    </source>
</reference>
<comment type="similarity">
    <text evidence="9">Belongs to the acetylglutamate kinase family. ArgB subfamily.</text>
</comment>
<keyword evidence="9" id="KW-0963">Cytoplasm</keyword>